<dbReference type="GeneID" id="54629232"/>
<dbReference type="GO" id="GO:0005634">
    <property type="term" value="C:nucleus"/>
    <property type="evidence" value="ECO:0007669"/>
    <property type="project" value="UniProtKB-SubCell"/>
</dbReference>
<name>A0A8B8UMN2_SACPA</name>
<dbReference type="SUPFAM" id="SSF46689">
    <property type="entry name" value="Homeodomain-like"/>
    <property type="match status" value="1"/>
</dbReference>
<dbReference type="GO" id="GO:0003677">
    <property type="term" value="F:DNA binding"/>
    <property type="evidence" value="ECO:0007669"/>
    <property type="project" value="UniProtKB-UniRule"/>
</dbReference>
<dbReference type="InterPro" id="IPR009057">
    <property type="entry name" value="Homeodomain-like_sf"/>
</dbReference>
<evidence type="ECO:0000259" key="3">
    <source>
        <dbReference type="PROSITE" id="PS50071"/>
    </source>
</evidence>
<reference evidence="4" key="3">
    <citation type="submission" date="2025-07" db="EMBL/GenBank/DDBJ databases">
        <authorList>
            <consortium name="NCBI Genome Project"/>
        </authorList>
    </citation>
    <scope>NUCLEOTIDE SEQUENCE</scope>
    <source>
        <strain evidence="4">CBS432</strain>
    </source>
</reference>
<gene>
    <name evidence="4" type="primary">HMRA1</name>
    <name evidence="4" type="ORF">SPAR_C01410</name>
</gene>
<keyword evidence="1 2" id="KW-0539">Nucleus</keyword>
<comment type="subcellular location">
    <subcellularLocation>
        <location evidence="1 2">Nucleus</location>
    </subcellularLocation>
</comment>
<dbReference type="RefSeq" id="XP_033765028.1">
    <property type="nucleotide sequence ID" value="XM_033909137.1"/>
</dbReference>
<dbReference type="Pfam" id="PF00046">
    <property type="entry name" value="Homeodomain"/>
    <property type="match status" value="1"/>
</dbReference>
<organism evidence="4">
    <name type="scientific">Saccharomyces paradoxus</name>
    <name type="common">Yeast</name>
    <name type="synonym">Saccharomyces douglasii</name>
    <dbReference type="NCBI Taxonomy" id="27291"/>
    <lineage>
        <taxon>Eukaryota</taxon>
        <taxon>Fungi</taxon>
        <taxon>Dikarya</taxon>
        <taxon>Ascomycota</taxon>
        <taxon>Saccharomycotina</taxon>
        <taxon>Saccharomycetes</taxon>
        <taxon>Saccharomycetales</taxon>
        <taxon>Saccharomycetaceae</taxon>
        <taxon>Saccharomyces</taxon>
    </lineage>
</organism>
<evidence type="ECO:0000256" key="1">
    <source>
        <dbReference type="PROSITE-ProRule" id="PRU00108"/>
    </source>
</evidence>
<reference evidence="4" key="4">
    <citation type="submission" date="2025-08" db="UniProtKB">
        <authorList>
            <consortium name="RefSeq"/>
        </authorList>
    </citation>
    <scope>IDENTIFICATION</scope>
    <source>
        <strain evidence="4">CBS432</strain>
    </source>
</reference>
<evidence type="ECO:0000313" key="4">
    <source>
        <dbReference type="RefSeq" id="XP_033765028.1"/>
    </source>
</evidence>
<dbReference type="PROSITE" id="PS50071">
    <property type="entry name" value="HOMEOBOX_2"/>
    <property type="match status" value="1"/>
</dbReference>
<proteinExistence type="predicted"/>
<dbReference type="InterPro" id="IPR001356">
    <property type="entry name" value="HD"/>
</dbReference>
<sequence length="165" mass="19205">MDDICSIAENINRTLFSILGTEIDEINLDTNNLYNFIMESNLTKVEQRTLHKNISNNRLEIYHDIKKEKNPKGKSSISPQARAFLEQVFRRKQSLNSKEKEEVAKKCGITPLQVRVWSGFSFSFSFPQQYNFINPGFGFVEWLTNNYAEVRGDGYWEDVFVHLAL</sequence>
<protein>
    <submittedName>
        <fullName evidence="4">Hmra1p</fullName>
    </submittedName>
</protein>
<keyword evidence="1 2" id="KW-0238">DNA-binding</keyword>
<reference evidence="4" key="1">
    <citation type="journal article" date="2017" name="Nat. Genet.">
        <title>Contrasting evolutionary genome dynamics between domesticated and wild yeasts.</title>
        <authorList>
            <person name="Yue J.X."/>
            <person name="Li J."/>
            <person name="Aigrain L."/>
            <person name="Hallin J."/>
            <person name="Persson K."/>
            <person name="Oliver K."/>
            <person name="Bergstrom A."/>
            <person name="Coupland P."/>
            <person name="Warringer J."/>
            <person name="Lagomarsino M.C."/>
            <person name="Fischer G."/>
            <person name="Durbin R."/>
            <person name="Liti G."/>
        </authorList>
    </citation>
    <scope>NUCLEOTIDE SEQUENCE</scope>
    <source>
        <strain evidence="4">CBS432</strain>
    </source>
</reference>
<reference evidence="4" key="2">
    <citation type="submission" date="2020-01" db="EMBL/GenBank/DDBJ databases">
        <title>Population-level Yeast Reference Genomes.</title>
        <authorList>
            <person name="Yue J.-X."/>
        </authorList>
    </citation>
    <scope>NUCLEOTIDE SEQUENCE</scope>
    <source>
        <strain evidence="4">CBS432</strain>
    </source>
</reference>
<evidence type="ECO:0000256" key="2">
    <source>
        <dbReference type="RuleBase" id="RU000682"/>
    </source>
</evidence>
<dbReference type="CDD" id="cd00086">
    <property type="entry name" value="homeodomain"/>
    <property type="match status" value="1"/>
</dbReference>
<dbReference type="KEGG" id="spao:SPAR_C01410"/>
<dbReference type="Gene3D" id="1.10.10.60">
    <property type="entry name" value="Homeodomain-like"/>
    <property type="match status" value="1"/>
</dbReference>
<feature type="DNA-binding region" description="Homeobox" evidence="1">
    <location>
        <begin position="70"/>
        <end position="118"/>
    </location>
</feature>
<accession>A0A8B8UMN2</accession>
<feature type="domain" description="Homeobox" evidence="3">
    <location>
        <begin position="68"/>
        <end position="117"/>
    </location>
</feature>
<dbReference type="SMART" id="SM00389">
    <property type="entry name" value="HOX"/>
    <property type="match status" value="1"/>
</dbReference>
<keyword evidence="1 2" id="KW-0371">Homeobox</keyword>
<dbReference type="AlphaFoldDB" id="A0A8B8UMN2"/>
<dbReference type="VEuPathDB" id="FungiDB:SPAR_C01410"/>
<dbReference type="OrthoDB" id="2109411at2759"/>